<evidence type="ECO:0000256" key="6">
    <source>
        <dbReference type="SAM" id="Phobius"/>
    </source>
</evidence>
<protein>
    <submittedName>
        <fullName evidence="7">LysE family translocator</fullName>
    </submittedName>
</protein>
<comment type="caution">
    <text evidence="7">The sequence shown here is derived from an EMBL/GenBank/DDBJ whole genome shotgun (WGS) entry which is preliminary data.</text>
</comment>
<dbReference type="AlphaFoldDB" id="A0A923KML1"/>
<evidence type="ECO:0000256" key="5">
    <source>
        <dbReference type="ARBA" id="ARBA00023136"/>
    </source>
</evidence>
<dbReference type="EMBL" id="JACOFV010000027">
    <property type="protein sequence ID" value="MBC3864285.1"/>
    <property type="molecule type" value="Genomic_DNA"/>
</dbReference>
<evidence type="ECO:0000313" key="7">
    <source>
        <dbReference type="EMBL" id="MBC3864285.1"/>
    </source>
</evidence>
<keyword evidence="5 6" id="KW-0472">Membrane</keyword>
<dbReference type="Proteomes" id="UP000634011">
    <property type="component" value="Unassembled WGS sequence"/>
</dbReference>
<dbReference type="GO" id="GO:0005886">
    <property type="term" value="C:plasma membrane"/>
    <property type="evidence" value="ECO:0007669"/>
    <property type="project" value="UniProtKB-SubCell"/>
</dbReference>
<evidence type="ECO:0000256" key="2">
    <source>
        <dbReference type="ARBA" id="ARBA00022475"/>
    </source>
</evidence>
<comment type="subcellular location">
    <subcellularLocation>
        <location evidence="1">Cell membrane</location>
        <topology evidence="1">Multi-pass membrane protein</topology>
    </subcellularLocation>
</comment>
<sequence>MTELLPLMSYCLVMSGTPGPNNVMLATSGANFGYRGAQPAIFGIQFGVFVQTVVTCLGLGSVFVAYPITQQVLRIAGSLYLMYLAYKLSGASISEAHAPQQVSFTQAAIFQALNPKSWVKAVTLASVFMPAGANAINGALMLAIIGTLIGTPCNIMWALFGVSIRNLLKDPRKQRAFNLTMGAILLMLAILFLR</sequence>
<keyword evidence="3 6" id="KW-0812">Transmembrane</keyword>
<evidence type="ECO:0000256" key="1">
    <source>
        <dbReference type="ARBA" id="ARBA00004651"/>
    </source>
</evidence>
<evidence type="ECO:0000256" key="3">
    <source>
        <dbReference type="ARBA" id="ARBA00022692"/>
    </source>
</evidence>
<evidence type="ECO:0000256" key="4">
    <source>
        <dbReference type="ARBA" id="ARBA00022989"/>
    </source>
</evidence>
<dbReference type="GO" id="GO:0015171">
    <property type="term" value="F:amino acid transmembrane transporter activity"/>
    <property type="evidence" value="ECO:0007669"/>
    <property type="project" value="TreeGrafter"/>
</dbReference>
<proteinExistence type="predicted"/>
<dbReference type="PANTHER" id="PTHR30086:SF20">
    <property type="entry name" value="ARGININE EXPORTER PROTEIN ARGO-RELATED"/>
    <property type="match status" value="1"/>
</dbReference>
<organism evidence="7 8">
    <name type="scientific">Undibacterium jejuense</name>
    <dbReference type="NCBI Taxonomy" id="1344949"/>
    <lineage>
        <taxon>Bacteria</taxon>
        <taxon>Pseudomonadati</taxon>
        <taxon>Pseudomonadota</taxon>
        <taxon>Betaproteobacteria</taxon>
        <taxon>Burkholderiales</taxon>
        <taxon>Oxalobacteraceae</taxon>
        <taxon>Undibacterium</taxon>
    </lineage>
</organism>
<dbReference type="GO" id="GO:0033228">
    <property type="term" value="P:cysteine export across plasma membrane"/>
    <property type="evidence" value="ECO:0007669"/>
    <property type="project" value="TreeGrafter"/>
</dbReference>
<gene>
    <name evidence="7" type="ORF">H8K32_19470</name>
</gene>
<keyword evidence="4 6" id="KW-1133">Transmembrane helix</keyword>
<evidence type="ECO:0000313" key="8">
    <source>
        <dbReference type="Proteomes" id="UP000634011"/>
    </source>
</evidence>
<name>A0A923KML1_9BURK</name>
<dbReference type="Pfam" id="PF01810">
    <property type="entry name" value="LysE"/>
    <property type="match status" value="1"/>
</dbReference>
<keyword evidence="8" id="KW-1185">Reference proteome</keyword>
<keyword evidence="2" id="KW-1003">Cell membrane</keyword>
<feature type="transmembrane region" description="Helical" evidence="6">
    <location>
        <begin position="40"/>
        <end position="66"/>
    </location>
</feature>
<feature type="transmembrane region" description="Helical" evidence="6">
    <location>
        <begin position="142"/>
        <end position="164"/>
    </location>
</feature>
<reference evidence="7" key="1">
    <citation type="submission" date="2020-08" db="EMBL/GenBank/DDBJ databases">
        <title>Novel species isolated from subtropical streams in China.</title>
        <authorList>
            <person name="Lu H."/>
        </authorList>
    </citation>
    <scope>NUCLEOTIDE SEQUENCE</scope>
    <source>
        <strain evidence="7">KACC 12607</strain>
    </source>
</reference>
<dbReference type="InterPro" id="IPR001123">
    <property type="entry name" value="LeuE-type"/>
</dbReference>
<dbReference type="RefSeq" id="WP_186914227.1">
    <property type="nucleotide sequence ID" value="NZ_JACOFV010000027.1"/>
</dbReference>
<dbReference type="PANTHER" id="PTHR30086">
    <property type="entry name" value="ARGININE EXPORTER PROTEIN ARGO"/>
    <property type="match status" value="1"/>
</dbReference>
<accession>A0A923KML1</accession>
<feature type="transmembrane region" description="Helical" evidence="6">
    <location>
        <begin position="176"/>
        <end position="193"/>
    </location>
</feature>